<reference evidence="1 2" key="1">
    <citation type="submission" date="2018-11" db="EMBL/GenBank/DDBJ databases">
        <authorList>
            <consortium name="Pathogen Informatics"/>
        </authorList>
    </citation>
    <scope>NUCLEOTIDE SEQUENCE [LARGE SCALE GENOMIC DNA]</scope>
    <source>
        <strain>Denwood</strain>
        <strain evidence="2">Zambia</strain>
    </source>
</reference>
<evidence type="ECO:0000313" key="1">
    <source>
        <dbReference type="EMBL" id="VDP47784.1"/>
    </source>
</evidence>
<name>A0A183P3V2_9TREM</name>
<dbReference type="EMBL" id="UZAL01029380">
    <property type="protein sequence ID" value="VDP47784.1"/>
    <property type="molecule type" value="Genomic_DNA"/>
</dbReference>
<sequence length="69" mass="7835">MFFNCRNAALDLPTLDHTSSSDPPCSSMMLPRYVKDFTSSRASPSSVNLREGLDFFKNLKIIFMLSRTK</sequence>
<accession>A0A183P3V2</accession>
<organism evidence="1 2">
    <name type="scientific">Schistosoma mattheei</name>
    <dbReference type="NCBI Taxonomy" id="31246"/>
    <lineage>
        <taxon>Eukaryota</taxon>
        <taxon>Metazoa</taxon>
        <taxon>Spiralia</taxon>
        <taxon>Lophotrochozoa</taxon>
        <taxon>Platyhelminthes</taxon>
        <taxon>Trematoda</taxon>
        <taxon>Digenea</taxon>
        <taxon>Strigeidida</taxon>
        <taxon>Schistosomatoidea</taxon>
        <taxon>Schistosomatidae</taxon>
        <taxon>Schistosoma</taxon>
    </lineage>
</organism>
<gene>
    <name evidence="1" type="ORF">SMTD_LOCUS9038</name>
</gene>
<keyword evidence="2" id="KW-1185">Reference proteome</keyword>
<protein>
    <submittedName>
        <fullName evidence="1">Uncharacterized protein</fullName>
    </submittedName>
</protein>
<dbReference type="AlphaFoldDB" id="A0A183P3V2"/>
<evidence type="ECO:0000313" key="2">
    <source>
        <dbReference type="Proteomes" id="UP000269396"/>
    </source>
</evidence>
<proteinExistence type="predicted"/>
<dbReference type="Proteomes" id="UP000269396">
    <property type="component" value="Unassembled WGS sequence"/>
</dbReference>